<gene>
    <name evidence="3" type="ORF">O987_24040</name>
</gene>
<dbReference type="InterPro" id="IPR002589">
    <property type="entry name" value="Macro_dom"/>
</dbReference>
<organism evidence="3 4">
    <name type="scientific">Comamonas testosteroni TK102</name>
    <dbReference type="NCBI Taxonomy" id="1392005"/>
    <lineage>
        <taxon>Bacteria</taxon>
        <taxon>Pseudomonadati</taxon>
        <taxon>Pseudomonadota</taxon>
        <taxon>Betaproteobacteria</taxon>
        <taxon>Burkholderiales</taxon>
        <taxon>Comamonadaceae</taxon>
        <taxon>Comamonas</taxon>
    </lineage>
</organism>
<evidence type="ECO:0000313" key="4">
    <source>
        <dbReference type="Proteomes" id="UP000028782"/>
    </source>
</evidence>
<evidence type="ECO:0000259" key="2">
    <source>
        <dbReference type="PROSITE" id="PS51154"/>
    </source>
</evidence>
<dbReference type="SMART" id="SM00506">
    <property type="entry name" value="A1pp"/>
    <property type="match status" value="1"/>
</dbReference>
<dbReference type="RefSeq" id="WP_003051602.1">
    <property type="nucleotide sequence ID" value="NZ_CP006704.1"/>
</dbReference>
<dbReference type="Proteomes" id="UP000028782">
    <property type="component" value="Chromosome"/>
</dbReference>
<dbReference type="KEGG" id="ctes:O987_24040"/>
<protein>
    <submittedName>
        <fullName evidence="3">Appr-1-p processing protein</fullName>
    </submittedName>
</protein>
<sequence>MIKEVSGDILLSNADLLGHGISAFDPFDSGLALALRERWPSLVKDYRHDTRNKSIVPGDVWGWTGVQEGGGVRKIINLVTQNTMGQGPGAKPGKANVENVRRALQNLSRYIKEEKIRSVALPRLATGVGGLEWEDVKPLISQYLGEAGIPVIIYSTYRKGEKADEGL</sequence>
<dbReference type="PANTHER" id="PTHR12521">
    <property type="entry name" value="PROTEIN C6ORF130"/>
    <property type="match status" value="1"/>
</dbReference>
<evidence type="ECO:0000256" key="1">
    <source>
        <dbReference type="ARBA" id="ARBA00035885"/>
    </source>
</evidence>
<comment type="catalytic activity">
    <reaction evidence="1">
        <text>an N-(ADP-alpha-D-ribosyl)-thymidine in DNA + H2O = a thymidine in DNA + ADP-D-ribose</text>
        <dbReference type="Rhea" id="RHEA:71655"/>
        <dbReference type="Rhea" id="RHEA-COMP:13556"/>
        <dbReference type="Rhea" id="RHEA-COMP:18051"/>
        <dbReference type="ChEBI" id="CHEBI:15377"/>
        <dbReference type="ChEBI" id="CHEBI:57967"/>
        <dbReference type="ChEBI" id="CHEBI:137386"/>
        <dbReference type="ChEBI" id="CHEBI:191199"/>
    </reaction>
    <physiologicalReaction direction="left-to-right" evidence="1">
        <dbReference type="Rhea" id="RHEA:71656"/>
    </physiologicalReaction>
</comment>
<dbReference type="PROSITE" id="PS51154">
    <property type="entry name" value="MACRO"/>
    <property type="match status" value="1"/>
</dbReference>
<name>A0A076PYH8_COMTE</name>
<dbReference type="Gene3D" id="3.40.220.10">
    <property type="entry name" value="Leucine Aminopeptidase, subunit E, domain 1"/>
    <property type="match status" value="1"/>
</dbReference>
<dbReference type="EMBL" id="CP006704">
    <property type="protein sequence ID" value="AIJ48885.1"/>
    <property type="molecule type" value="Genomic_DNA"/>
</dbReference>
<dbReference type="AlphaFoldDB" id="A0A076PYH8"/>
<dbReference type="InterPro" id="IPR050892">
    <property type="entry name" value="ADP-ribose_metab_enzymes"/>
</dbReference>
<feature type="domain" description="Macro" evidence="2">
    <location>
        <begin position="1"/>
        <end position="167"/>
    </location>
</feature>
<dbReference type="HOGENOM" id="CLU_054419_3_0_4"/>
<dbReference type="GO" id="GO:0140291">
    <property type="term" value="P:peptidyl-glutamate ADP-deribosylation"/>
    <property type="evidence" value="ECO:0007669"/>
    <property type="project" value="TreeGrafter"/>
</dbReference>
<dbReference type="InterPro" id="IPR043472">
    <property type="entry name" value="Macro_dom-like"/>
</dbReference>
<proteinExistence type="predicted"/>
<dbReference type="PANTHER" id="PTHR12521:SF0">
    <property type="entry name" value="ADP-RIBOSE GLYCOHYDROLASE OARD1"/>
    <property type="match status" value="1"/>
</dbReference>
<dbReference type="SUPFAM" id="SSF52949">
    <property type="entry name" value="Macro domain-like"/>
    <property type="match status" value="1"/>
</dbReference>
<evidence type="ECO:0000313" key="3">
    <source>
        <dbReference type="EMBL" id="AIJ48885.1"/>
    </source>
</evidence>
<dbReference type="Pfam" id="PF01661">
    <property type="entry name" value="Macro"/>
    <property type="match status" value="1"/>
</dbReference>
<accession>A0A076PYH8</accession>
<reference evidence="3 4" key="1">
    <citation type="journal article" date="2014" name="Genome Announc.">
        <title>Complete Genome Sequence of Polychlorinated Biphenyl Degrader Comamonas testosteroni TK102 (NBRC 109938).</title>
        <authorList>
            <person name="Fukuda K."/>
            <person name="Hosoyama A."/>
            <person name="Tsuchikane K."/>
            <person name="Ohji S."/>
            <person name="Yamazoe A."/>
            <person name="Fujita N."/>
            <person name="Shintani M."/>
            <person name="Kimbara K."/>
        </authorList>
    </citation>
    <scope>NUCLEOTIDE SEQUENCE [LARGE SCALE GENOMIC DNA]</scope>
    <source>
        <strain evidence="3">TK102</strain>
    </source>
</reference>